<evidence type="ECO:0000313" key="2">
    <source>
        <dbReference type="EMBL" id="CAL5136959.1"/>
    </source>
</evidence>
<feature type="region of interest" description="Disordered" evidence="1">
    <location>
        <begin position="73"/>
        <end position="98"/>
    </location>
</feature>
<feature type="compositionally biased region" description="Low complexity" evidence="1">
    <location>
        <begin position="79"/>
        <end position="94"/>
    </location>
</feature>
<reference evidence="2" key="1">
    <citation type="submission" date="2024-06" db="EMBL/GenBank/DDBJ databases">
        <authorList>
            <person name="Liu X."/>
            <person name="Lenzi L."/>
            <person name="Haldenby T S."/>
            <person name="Uol C."/>
        </authorList>
    </citation>
    <scope>NUCLEOTIDE SEQUENCE</scope>
</reference>
<feature type="compositionally biased region" description="Low complexity" evidence="1">
    <location>
        <begin position="27"/>
        <end position="36"/>
    </location>
</feature>
<feature type="region of interest" description="Disordered" evidence="1">
    <location>
        <begin position="15"/>
        <end position="56"/>
    </location>
</feature>
<gene>
    <name evidence="2" type="ORF">CDAUBV1_LOCUS11244</name>
</gene>
<dbReference type="Proteomes" id="UP001497525">
    <property type="component" value="Unassembled WGS sequence"/>
</dbReference>
<feature type="region of interest" description="Disordered" evidence="1">
    <location>
        <begin position="472"/>
        <end position="494"/>
    </location>
</feature>
<evidence type="ECO:0000313" key="3">
    <source>
        <dbReference type="Proteomes" id="UP001497525"/>
    </source>
</evidence>
<protein>
    <submittedName>
        <fullName evidence="2">Uncharacterized protein</fullName>
    </submittedName>
</protein>
<proteinExistence type="predicted"/>
<accession>A0AAV2TIZ0</accession>
<organism evidence="2 3">
    <name type="scientific">Calicophoron daubneyi</name>
    <name type="common">Rumen fluke</name>
    <name type="synonym">Paramphistomum daubneyi</name>
    <dbReference type="NCBI Taxonomy" id="300641"/>
    <lineage>
        <taxon>Eukaryota</taxon>
        <taxon>Metazoa</taxon>
        <taxon>Spiralia</taxon>
        <taxon>Lophotrochozoa</taxon>
        <taxon>Platyhelminthes</taxon>
        <taxon>Trematoda</taxon>
        <taxon>Digenea</taxon>
        <taxon>Plagiorchiida</taxon>
        <taxon>Pronocephalata</taxon>
        <taxon>Paramphistomoidea</taxon>
        <taxon>Paramphistomidae</taxon>
        <taxon>Calicophoron</taxon>
    </lineage>
</organism>
<name>A0AAV2TIZ0_CALDB</name>
<comment type="caution">
    <text evidence="2">The sequence shown here is derived from an EMBL/GenBank/DDBJ whole genome shotgun (WGS) entry which is preliminary data.</text>
</comment>
<dbReference type="AlphaFoldDB" id="A0AAV2TIZ0"/>
<evidence type="ECO:0000256" key="1">
    <source>
        <dbReference type="SAM" id="MobiDB-lite"/>
    </source>
</evidence>
<dbReference type="EMBL" id="CAXLJL010000367">
    <property type="protein sequence ID" value="CAL5136959.1"/>
    <property type="molecule type" value="Genomic_DNA"/>
</dbReference>
<sequence>MHSIFSRNGAEAGLQTEHLLGHANPGSFSASPSKTSSSRKKGKLTNGQLSGEDRISSDVKEFQLGPINWNPGCTPKFPAEAGSSKSSAVASNGSMDDSDSPVSLPYHVCLKLIQYPSTSSSEVQALEEGQKPVNARSDKKMSVPVKLTLLLGSVASASLDCGVPMGYIQHCLHLIKTHAGLIWSGQSARTWTNYLVHTMASLFYMEIKKTAPRNHQVIQHTLEAVDISTKSGAFRLSDWLFGQGLIKYQSCNGTTEKKENEVHSKSLVLILDSIAFLDDPENSRELLYLLNLIPTQSAQPIWRPLVDRVYIIGRVLQPLRNLENEQISGINEWIRWPILPEQPNTEISTLLFHNLNITQPPLVGVIPTYLRLKAFTIDEGKINENRGEGQQESETFCARRKLLQWVENIWHNLMLSNSWFGLMQDGLSGILDLPISRPTKQPPSTTLELTDPNTDDLISSCPVIPPIPAGCGRTNELDRNHAPKRPLSMPVFSRKDSNSEQDALLRILDPDIFLTCPGLRLNQPNQEIDQPLILSWLEKTWNRVWEPELQASATLGSSVEQSPAKTRPLSLLADRMAWDKMTYTSRTSYSDAAASVLIRQIMLPECPLTEPERKQFLSRLAGGATSNNSKNHSPHRMTFETILSTNATKGSRTTGTMPTQIQLHLKDKEKQERQFSNAEVLTANTPKTGQPYRSNTVFRSFPRSVKQRVRIDKDVFSQSNIFDTNFVEQPGNDTGGIITPVYQNLAPTTLKETDDSGSPMQLRPEEAKTIALTGQWAISRRHFGHRTLRPSSTIRVYPIGRRTNETTRDGRALPVRMKCQSYPAAQRTPAATERR</sequence>